<evidence type="ECO:0008006" key="3">
    <source>
        <dbReference type="Google" id="ProtNLM"/>
    </source>
</evidence>
<reference evidence="1" key="1">
    <citation type="journal article" date="2020" name="Cell">
        <title>Large-Scale Comparative Analyses of Tick Genomes Elucidate Their Genetic Diversity and Vector Capacities.</title>
        <authorList>
            <consortium name="Tick Genome and Microbiome Consortium (TIGMIC)"/>
            <person name="Jia N."/>
            <person name="Wang J."/>
            <person name="Shi W."/>
            <person name="Du L."/>
            <person name="Sun Y."/>
            <person name="Zhan W."/>
            <person name="Jiang J.F."/>
            <person name="Wang Q."/>
            <person name="Zhang B."/>
            <person name="Ji P."/>
            <person name="Bell-Sakyi L."/>
            <person name="Cui X.M."/>
            <person name="Yuan T.T."/>
            <person name="Jiang B.G."/>
            <person name="Yang W.F."/>
            <person name="Lam T.T."/>
            <person name="Chang Q.C."/>
            <person name="Ding S.J."/>
            <person name="Wang X.J."/>
            <person name="Zhu J.G."/>
            <person name="Ruan X.D."/>
            <person name="Zhao L."/>
            <person name="Wei J.T."/>
            <person name="Ye R.Z."/>
            <person name="Que T.C."/>
            <person name="Du C.H."/>
            <person name="Zhou Y.H."/>
            <person name="Cheng J.X."/>
            <person name="Dai P.F."/>
            <person name="Guo W.B."/>
            <person name="Han X.H."/>
            <person name="Huang E.J."/>
            <person name="Li L.F."/>
            <person name="Wei W."/>
            <person name="Gao Y.C."/>
            <person name="Liu J.Z."/>
            <person name="Shao H.Z."/>
            <person name="Wang X."/>
            <person name="Wang C.C."/>
            <person name="Yang T.C."/>
            <person name="Huo Q.B."/>
            <person name="Li W."/>
            <person name="Chen H.Y."/>
            <person name="Chen S.E."/>
            <person name="Zhou L.G."/>
            <person name="Ni X.B."/>
            <person name="Tian J.H."/>
            <person name="Sheng Y."/>
            <person name="Liu T."/>
            <person name="Pan Y.S."/>
            <person name="Xia L.Y."/>
            <person name="Li J."/>
            <person name="Zhao F."/>
            <person name="Cao W.C."/>
        </authorList>
    </citation>
    <scope>NUCLEOTIDE SEQUENCE</scope>
    <source>
        <strain evidence="1">Rmic-2018</strain>
    </source>
</reference>
<reference evidence="1" key="2">
    <citation type="submission" date="2021-09" db="EMBL/GenBank/DDBJ databases">
        <authorList>
            <person name="Jia N."/>
            <person name="Wang J."/>
            <person name="Shi W."/>
            <person name="Du L."/>
            <person name="Sun Y."/>
            <person name="Zhan W."/>
            <person name="Jiang J."/>
            <person name="Wang Q."/>
            <person name="Zhang B."/>
            <person name="Ji P."/>
            <person name="Sakyi L.B."/>
            <person name="Cui X."/>
            <person name="Yuan T."/>
            <person name="Jiang B."/>
            <person name="Yang W."/>
            <person name="Lam T.T.-Y."/>
            <person name="Chang Q."/>
            <person name="Ding S."/>
            <person name="Wang X."/>
            <person name="Zhu J."/>
            <person name="Ruan X."/>
            <person name="Zhao L."/>
            <person name="Wei J."/>
            <person name="Que T."/>
            <person name="Du C."/>
            <person name="Cheng J."/>
            <person name="Dai P."/>
            <person name="Han X."/>
            <person name="Huang E."/>
            <person name="Gao Y."/>
            <person name="Liu J."/>
            <person name="Shao H."/>
            <person name="Ye R."/>
            <person name="Li L."/>
            <person name="Wei W."/>
            <person name="Wang X."/>
            <person name="Wang C."/>
            <person name="Huo Q."/>
            <person name="Li W."/>
            <person name="Guo W."/>
            <person name="Chen H."/>
            <person name="Chen S."/>
            <person name="Zhou L."/>
            <person name="Zhou L."/>
            <person name="Ni X."/>
            <person name="Tian J."/>
            <person name="Zhou Y."/>
            <person name="Sheng Y."/>
            <person name="Liu T."/>
            <person name="Pan Y."/>
            <person name="Xia L."/>
            <person name="Li J."/>
            <person name="Zhao F."/>
            <person name="Cao W."/>
        </authorList>
    </citation>
    <scope>NUCLEOTIDE SEQUENCE</scope>
    <source>
        <strain evidence="1">Rmic-2018</strain>
        <tissue evidence="1">Larvae</tissue>
    </source>
</reference>
<organism evidence="1 2">
    <name type="scientific">Rhipicephalus microplus</name>
    <name type="common">Cattle tick</name>
    <name type="synonym">Boophilus microplus</name>
    <dbReference type="NCBI Taxonomy" id="6941"/>
    <lineage>
        <taxon>Eukaryota</taxon>
        <taxon>Metazoa</taxon>
        <taxon>Ecdysozoa</taxon>
        <taxon>Arthropoda</taxon>
        <taxon>Chelicerata</taxon>
        <taxon>Arachnida</taxon>
        <taxon>Acari</taxon>
        <taxon>Parasitiformes</taxon>
        <taxon>Ixodida</taxon>
        <taxon>Ixodoidea</taxon>
        <taxon>Ixodidae</taxon>
        <taxon>Rhipicephalinae</taxon>
        <taxon>Rhipicephalus</taxon>
        <taxon>Boophilus</taxon>
    </lineage>
</organism>
<sequence>MSSLIKRTVVFTNVSECVLYKWLKEHNKHVEVLSPKTLSRGGRGRNREHLLDDFNLGELRRVMHGFYKRREIPMVRKLTAYFKEDNSLLSVSATTIHRMLLNVGVRYKKRSRNSFLIKATHVIRG</sequence>
<dbReference type="EMBL" id="JABSTU010000007">
    <property type="protein sequence ID" value="KAH8025467.1"/>
    <property type="molecule type" value="Genomic_DNA"/>
</dbReference>
<dbReference type="Proteomes" id="UP000821866">
    <property type="component" value="Unassembled WGS sequence"/>
</dbReference>
<evidence type="ECO:0000313" key="1">
    <source>
        <dbReference type="EMBL" id="KAH8025467.1"/>
    </source>
</evidence>
<protein>
    <recommendedName>
        <fullName evidence="3">Transposase</fullName>
    </recommendedName>
</protein>
<comment type="caution">
    <text evidence="1">The sequence shown here is derived from an EMBL/GenBank/DDBJ whole genome shotgun (WGS) entry which is preliminary data.</text>
</comment>
<dbReference type="AlphaFoldDB" id="A0A9J6DTM1"/>
<proteinExistence type="predicted"/>
<gene>
    <name evidence="1" type="ORF">HPB51_008382</name>
</gene>
<accession>A0A9J6DTM1</accession>
<keyword evidence="2" id="KW-1185">Reference proteome</keyword>
<evidence type="ECO:0000313" key="2">
    <source>
        <dbReference type="Proteomes" id="UP000821866"/>
    </source>
</evidence>
<name>A0A9J6DTM1_RHIMP</name>